<reference evidence="14" key="2">
    <citation type="submission" date="2025-09" db="UniProtKB">
        <authorList>
            <consortium name="Ensembl"/>
        </authorList>
    </citation>
    <scope>IDENTIFICATION</scope>
</reference>
<evidence type="ECO:0000256" key="4">
    <source>
        <dbReference type="ARBA" id="ARBA00022723"/>
    </source>
</evidence>
<dbReference type="SMART" id="SM00355">
    <property type="entry name" value="ZnF_C2H2"/>
    <property type="match status" value="6"/>
</dbReference>
<keyword evidence="3" id="KW-0597">Phosphoprotein</keyword>
<dbReference type="GO" id="GO:0000981">
    <property type="term" value="F:DNA-binding transcription factor activity, RNA polymerase II-specific"/>
    <property type="evidence" value="ECO:0007669"/>
    <property type="project" value="TreeGrafter"/>
</dbReference>
<feature type="compositionally biased region" description="Polar residues" evidence="12">
    <location>
        <begin position="751"/>
        <end position="762"/>
    </location>
</feature>
<feature type="region of interest" description="Disordered" evidence="12">
    <location>
        <begin position="1080"/>
        <end position="1225"/>
    </location>
</feature>
<dbReference type="Ensembl" id="ENSOMET00000002772.1">
    <property type="protein sequence ID" value="ENSOMEP00000027123.1"/>
    <property type="gene ID" value="ENSOMEG00000009397.1"/>
</dbReference>
<evidence type="ECO:0000256" key="11">
    <source>
        <dbReference type="ARBA" id="ARBA00023242"/>
    </source>
</evidence>
<feature type="region of interest" description="Disordered" evidence="12">
    <location>
        <begin position="1364"/>
        <end position="1786"/>
    </location>
</feature>
<feature type="compositionally biased region" description="Basic residues" evidence="12">
    <location>
        <begin position="1441"/>
        <end position="1462"/>
    </location>
</feature>
<feature type="region of interest" description="Disordered" evidence="12">
    <location>
        <begin position="998"/>
        <end position="1017"/>
    </location>
</feature>
<keyword evidence="10" id="KW-0804">Transcription</keyword>
<dbReference type="STRING" id="30732.ENSOMEP00000027123"/>
<evidence type="ECO:0000259" key="13">
    <source>
        <dbReference type="PROSITE" id="PS00028"/>
    </source>
</evidence>
<dbReference type="GO" id="GO:0003677">
    <property type="term" value="F:DNA binding"/>
    <property type="evidence" value="ECO:0007669"/>
    <property type="project" value="UniProtKB-KW"/>
</dbReference>
<evidence type="ECO:0000256" key="5">
    <source>
        <dbReference type="ARBA" id="ARBA00022737"/>
    </source>
</evidence>
<evidence type="ECO:0000256" key="1">
    <source>
        <dbReference type="ARBA" id="ARBA00004123"/>
    </source>
</evidence>
<dbReference type="GO" id="GO:0008270">
    <property type="term" value="F:zinc ion binding"/>
    <property type="evidence" value="ECO:0007669"/>
    <property type="project" value="UniProtKB-KW"/>
</dbReference>
<feature type="region of interest" description="Disordered" evidence="12">
    <location>
        <begin position="507"/>
        <end position="547"/>
    </location>
</feature>
<feature type="compositionally biased region" description="Low complexity" evidence="12">
    <location>
        <begin position="847"/>
        <end position="858"/>
    </location>
</feature>
<feature type="compositionally biased region" description="Basic and acidic residues" evidence="12">
    <location>
        <begin position="1466"/>
        <end position="1483"/>
    </location>
</feature>
<feature type="compositionally biased region" description="Basic and acidic residues" evidence="12">
    <location>
        <begin position="1197"/>
        <end position="1224"/>
    </location>
</feature>
<feature type="compositionally biased region" description="Basic and acidic residues" evidence="12">
    <location>
        <begin position="859"/>
        <end position="875"/>
    </location>
</feature>
<feature type="compositionally biased region" description="Polar residues" evidence="12">
    <location>
        <begin position="1712"/>
        <end position="1723"/>
    </location>
</feature>
<dbReference type="RefSeq" id="XP_024150173.1">
    <property type="nucleotide sequence ID" value="XM_024294405.2"/>
</dbReference>
<dbReference type="Proteomes" id="UP000261560">
    <property type="component" value="Unplaced"/>
</dbReference>
<proteinExistence type="inferred from homology"/>
<keyword evidence="15" id="KW-1185">Reference proteome</keyword>
<protein>
    <submittedName>
        <fullName evidence="14">Uncharacterized LOC112160066</fullName>
    </submittedName>
</protein>
<dbReference type="PANTHER" id="PTHR15507:SF16">
    <property type="entry name" value="ZINC FINGER PROTEIN 654"/>
    <property type="match status" value="1"/>
</dbReference>
<dbReference type="InterPro" id="IPR057986">
    <property type="entry name" value="TPR_Rlf/292/654"/>
</dbReference>
<evidence type="ECO:0000256" key="10">
    <source>
        <dbReference type="ARBA" id="ARBA00023163"/>
    </source>
</evidence>
<feature type="compositionally biased region" description="Basic residues" evidence="12">
    <location>
        <begin position="1495"/>
        <end position="1505"/>
    </location>
</feature>
<dbReference type="PROSITE" id="PS00028">
    <property type="entry name" value="ZINC_FINGER_C2H2_1"/>
    <property type="match status" value="2"/>
</dbReference>
<dbReference type="Pfam" id="PF25580">
    <property type="entry name" value="TPR_Rlf"/>
    <property type="match status" value="1"/>
</dbReference>
<feature type="compositionally biased region" description="Basic and acidic residues" evidence="12">
    <location>
        <begin position="1130"/>
        <end position="1139"/>
    </location>
</feature>
<feature type="compositionally biased region" description="Basic and acidic residues" evidence="12">
    <location>
        <begin position="1669"/>
        <end position="1703"/>
    </location>
</feature>
<feature type="compositionally biased region" description="Low complexity" evidence="12">
    <location>
        <begin position="1181"/>
        <end position="1192"/>
    </location>
</feature>
<dbReference type="GeneID" id="112160066"/>
<evidence type="ECO:0000313" key="15">
    <source>
        <dbReference type="Proteomes" id="UP000261560"/>
    </source>
</evidence>
<comment type="subcellular location">
    <subcellularLocation>
        <location evidence="1">Nucleus</location>
    </subcellularLocation>
</comment>
<sequence>MVRMYVLCGSGYERASVGSMAEESTVCDLKGLKNQLEGLLSRYSRDELCSDTERFCSDFCTLVEEHAARFRLPLPQLRVLEIALCYFTRASSCFPANCDPALQTISRLALSVFELLLFFKQEDFSKEPLERFTATFQECHLVLAKHQNLHLLQVQRFFGGGGPWASPVLQGILSQSGLPQHEVDAYIGSELPIFFELRVHFLLSRSRLGEAAALAKRCARHPSAGQHLFFLQVYLTQLHKTSQQDCLHTEVADVSGKDAVHILCSLESEEKDELLLALSSAFLSQQLRRGDMYYLGDLVLVWTNLHSRLKTPPQVFLAECRQLMKSATNVKSIFPFIRAVLQNVGEAGVQFCVELCANALQARLPCDVNTKSLIYKTIAGLLPNDLEVCRACALLVFFQERTVESYKMVYLLYLLPDQEYHVEDGPIRNHVRFETLQVLKKDLLFDPEFWNLITLRTNCLKLMSKKVVSAALEEVMEDKWISKYCAKDPAPRSGCRAKDKSNVLSVAKKRHQNQTGSDAASKRLKTGAGKTRLDDAKRKGGRALQESSPRSLRRSFWQLDRIHGGVALRYEDQRRTTRLSEKNPPKRRIRKPRWLLEDSGALEENLPLRIKRNGLKRGKCLNVLKRSKMGSMKNSAKPLVTSRLRANHQNGFPSVPVTPPSPPQVILELSLPDNELMATFTEDACSRPRGFPQVLFYKPTVKRASAPSPEKTVHGKEVILRARDPSAFVQLLHCYARRQKGKGPSSHAHGSVSTITRSSLQVSPPKDSPRDQAAETGVLKARSSKPPTQKGSGAREATEENVLLQTPTDPQSSSKAETSHTPKPPEAPPISAAKPSEDVEMKVTIASPSPVSDPVSKPQSEEKKPQTTKASEAHHPIRIHVSNAADPVLCGDGEELLRTSPSSPTQVLEKSSTEHEPRDGNNSTARLSDPEVSHDPSLQDRTDVSAQPEGAKEVPELSLERGPPEDSTSGEPETELSSPEEPTPFFASQLQNIKEEDTPHEIGFDGPESSELKETFPESEESRLEYCCIFCEKDFKGCRVVAHAMFHYRRDECMFCGTVFTDDLLAMIHLSDHIEKLKRLKAPPAPDDDAKDSPAKAKTSNASSGSGKRGRPRKSSTSEKRTDSGPSEPRTLRSDDKQSPKQQTPHRVNGHMSKKISRLRRSVDTKEEPVQQEISQEHPGSEAGSSASVGAARKSPFLKEEKKMESAKVRKKPQTDKKSVDPPEKACCPVDGCSWSADISKNRVAPLYHALEEHYGDTRSLEVAFRVGNGKCSICSRVMFSFQHFLHHVGRHRDSPRHPCLHQGCQARFKSGMEMRRHARKHSPLQAVCCLPGCSQLFICLWALNLHEKDHFSARPAKPDKIVQAAAGRKRCSSDDTTENPAASEEPSGKCRQERDESPLREDAEAQKNLCSQEEPELPSVPRLRLRRSSPEAPPSLMLKHLSKVRRKLKKLKTKRRGRPLKASKATKDENAPADRNPSKVETAKSSAADANRLRVTRLRDHRKPPSTTLKLKTQPAKRHKVRNHQTLSNTSEMKTKSDERPAKKLASSAAPHHDAKAPSCDVPPNPPGLTVAEQQSHKILPTTAEKKSQKMLPTVAGKKPQKILPTGVEKKSQKILPTTAEKKSQKILPTTAEKKSQKILPTTTEKKSQKILPTTTEKKSQKIPPTTAEKKSGSKETTKVKEDKEKISAPKKGKLELLHQDDSTEAALSQKDVSSADTSPSAAPQDIQQKEKPATSEKQAEPNKDKSKKKSKDGATPAAIQTESPGGHTPETDMPGSTHTMNGKASAELRKTSVCNKTLALYSKKPYLRVPPTAYLDEKYTAMPKRRKTSFPPPPANETFLEKTSTLAPRQRCAKCFATFTCSEELQTHLQRQNCSTLFGFDSDDEDGHS</sequence>
<evidence type="ECO:0000313" key="14">
    <source>
        <dbReference type="Ensembl" id="ENSOMEP00000027123.1"/>
    </source>
</evidence>
<evidence type="ECO:0000256" key="7">
    <source>
        <dbReference type="ARBA" id="ARBA00022833"/>
    </source>
</evidence>
<organism evidence="14 15">
    <name type="scientific">Oryzias melastigma</name>
    <name type="common">Marine medaka</name>
    <dbReference type="NCBI Taxonomy" id="30732"/>
    <lineage>
        <taxon>Eukaryota</taxon>
        <taxon>Metazoa</taxon>
        <taxon>Chordata</taxon>
        <taxon>Craniata</taxon>
        <taxon>Vertebrata</taxon>
        <taxon>Euteleostomi</taxon>
        <taxon>Actinopterygii</taxon>
        <taxon>Neopterygii</taxon>
        <taxon>Teleostei</taxon>
        <taxon>Neoteleostei</taxon>
        <taxon>Acanthomorphata</taxon>
        <taxon>Ovalentaria</taxon>
        <taxon>Atherinomorphae</taxon>
        <taxon>Beloniformes</taxon>
        <taxon>Adrianichthyidae</taxon>
        <taxon>Oryziinae</taxon>
        <taxon>Oryzias</taxon>
    </lineage>
</organism>
<feature type="compositionally biased region" description="Basic and acidic residues" evidence="12">
    <location>
        <begin position="928"/>
        <end position="943"/>
    </location>
</feature>
<reference evidence="14" key="1">
    <citation type="submission" date="2025-08" db="UniProtKB">
        <authorList>
            <consortium name="Ensembl"/>
        </authorList>
    </citation>
    <scope>IDENTIFICATION</scope>
</reference>
<evidence type="ECO:0000256" key="2">
    <source>
        <dbReference type="ARBA" id="ARBA00006991"/>
    </source>
</evidence>
<dbReference type="InterPro" id="IPR013087">
    <property type="entry name" value="Znf_C2H2_type"/>
</dbReference>
<keyword evidence="9" id="KW-0238">DNA-binding</keyword>
<feature type="compositionally biased region" description="Basic and acidic residues" evidence="12">
    <location>
        <begin position="1729"/>
        <end position="1746"/>
    </location>
</feature>
<feature type="compositionally biased region" description="Low complexity" evidence="12">
    <location>
        <begin position="967"/>
        <end position="984"/>
    </location>
</feature>
<evidence type="ECO:0000256" key="12">
    <source>
        <dbReference type="SAM" id="MobiDB-lite"/>
    </source>
</evidence>
<feature type="compositionally biased region" description="Polar residues" evidence="12">
    <location>
        <begin position="803"/>
        <end position="821"/>
    </location>
</feature>
<feature type="compositionally biased region" description="Basic residues" evidence="12">
    <location>
        <begin position="1148"/>
        <end position="1160"/>
    </location>
</feature>
<dbReference type="OrthoDB" id="10029602at2759"/>
<keyword evidence="4" id="KW-0479">Metal-binding</keyword>
<evidence type="ECO:0000256" key="6">
    <source>
        <dbReference type="ARBA" id="ARBA00022771"/>
    </source>
</evidence>
<dbReference type="OMA" id="WQLDRIQ"/>
<accession>A0A3B3DAI4</accession>
<keyword evidence="7" id="KW-0862">Zinc</keyword>
<name>A0A3B3DAI4_ORYME</name>
<evidence type="ECO:0000256" key="9">
    <source>
        <dbReference type="ARBA" id="ARBA00023125"/>
    </source>
</evidence>
<feature type="compositionally biased region" description="Basic and acidic residues" evidence="12">
    <location>
        <begin position="1534"/>
        <end position="1543"/>
    </location>
</feature>
<feature type="compositionally biased region" description="Basic and acidic residues" evidence="12">
    <location>
        <begin position="1387"/>
        <end position="1406"/>
    </location>
</feature>
<keyword evidence="6" id="KW-0863">Zinc-finger</keyword>
<feature type="compositionally biased region" description="Polar residues" evidence="12">
    <location>
        <begin position="899"/>
        <end position="910"/>
    </location>
</feature>
<dbReference type="GeneTree" id="ENSGT00950000183034"/>
<dbReference type="GO" id="GO:0005634">
    <property type="term" value="C:nucleus"/>
    <property type="evidence" value="ECO:0007669"/>
    <property type="project" value="UniProtKB-SubCell"/>
</dbReference>
<comment type="similarity">
    <text evidence="2">Belongs to the krueppel C2H2-type zinc-finger protein family.</text>
</comment>
<keyword evidence="5" id="KW-0677">Repeat</keyword>
<keyword evidence="11" id="KW-0539">Nucleus</keyword>
<keyword evidence="8" id="KW-0805">Transcription regulation</keyword>
<dbReference type="PaxDb" id="30732-ENSOMEP00000027123"/>
<feature type="compositionally biased region" description="Basic and acidic residues" evidence="12">
    <location>
        <begin position="950"/>
        <end position="964"/>
    </location>
</feature>
<dbReference type="PANTHER" id="PTHR15507">
    <property type="entry name" value="ZINC FINGER PROTEIN RLF"/>
    <property type="match status" value="1"/>
</dbReference>
<evidence type="ECO:0000256" key="3">
    <source>
        <dbReference type="ARBA" id="ARBA00022553"/>
    </source>
</evidence>
<feature type="region of interest" description="Disordered" evidence="12">
    <location>
        <begin position="738"/>
        <end position="984"/>
    </location>
</feature>
<feature type="domain" description="C2H2-type" evidence="13">
    <location>
        <begin position="1300"/>
        <end position="1322"/>
    </location>
</feature>
<feature type="compositionally biased region" description="Basic and acidic residues" evidence="12">
    <location>
        <begin position="1161"/>
        <end position="1180"/>
    </location>
</feature>
<dbReference type="InterPro" id="IPR052251">
    <property type="entry name" value="GH-ZnFinger_Regulators"/>
</dbReference>
<evidence type="ECO:0000256" key="8">
    <source>
        <dbReference type="ARBA" id="ARBA00023015"/>
    </source>
</evidence>
<dbReference type="KEGG" id="oml:112160066"/>
<feature type="domain" description="C2H2-type" evidence="13">
    <location>
        <begin position="1329"/>
        <end position="1351"/>
    </location>
</feature>